<dbReference type="EMBL" id="CAJFCJ010000076">
    <property type="protein sequence ID" value="CAD5126716.1"/>
    <property type="molecule type" value="Genomic_DNA"/>
</dbReference>
<reference evidence="2 3" key="1">
    <citation type="submission" date="2020-08" db="EMBL/GenBank/DDBJ databases">
        <authorList>
            <person name="Hejnol A."/>
        </authorList>
    </citation>
    <scope>NUCLEOTIDE SEQUENCE [LARGE SCALE GENOMIC DNA]</scope>
</reference>
<gene>
    <name evidence="2" type="ORF">DGYR_LOCUS13949</name>
</gene>
<keyword evidence="1" id="KW-0732">Signal</keyword>
<evidence type="ECO:0000313" key="3">
    <source>
        <dbReference type="Proteomes" id="UP000549394"/>
    </source>
</evidence>
<protein>
    <submittedName>
        <fullName evidence="2">DgyrCDS14778</fullName>
    </submittedName>
</protein>
<dbReference type="Proteomes" id="UP000549394">
    <property type="component" value="Unassembled WGS sequence"/>
</dbReference>
<feature type="signal peptide" evidence="1">
    <location>
        <begin position="1"/>
        <end position="16"/>
    </location>
</feature>
<dbReference type="Gene3D" id="2.60.120.200">
    <property type="match status" value="1"/>
</dbReference>
<dbReference type="AlphaFoldDB" id="A0A7I8WEV8"/>
<dbReference type="SUPFAM" id="SSF49899">
    <property type="entry name" value="Concanavalin A-like lectins/glucanases"/>
    <property type="match status" value="1"/>
</dbReference>
<keyword evidence="3" id="KW-1185">Reference proteome</keyword>
<sequence length="199" mass="22350">MLLIVVLFSNFPLLLLENPFNAVQYFSFNDGLDNLVQGVKGNAYHMSGSQRLLLVENNRTTCIYNPSLCSNGYSISVWLNVIKSNIEQYYISNGGHTSSSYGIAVVAVVWPMGNDIIAYIDGVEIPPSDKVYDMKTYSTVSTSYNNYYIGGMNTNLLPQYLGKGDIDELMIWDSQLTKETVKEIFLEGENNIEIFITFT</sequence>
<name>A0A7I8WEV8_9ANNE</name>
<evidence type="ECO:0000313" key="2">
    <source>
        <dbReference type="EMBL" id="CAD5126716.1"/>
    </source>
</evidence>
<dbReference type="InterPro" id="IPR013320">
    <property type="entry name" value="ConA-like_dom_sf"/>
</dbReference>
<dbReference type="OrthoDB" id="6275838at2759"/>
<evidence type="ECO:0000256" key="1">
    <source>
        <dbReference type="SAM" id="SignalP"/>
    </source>
</evidence>
<accession>A0A7I8WEV8</accession>
<proteinExistence type="predicted"/>
<feature type="chain" id="PRO_5029635529" evidence="1">
    <location>
        <begin position="17"/>
        <end position="199"/>
    </location>
</feature>
<comment type="caution">
    <text evidence="2">The sequence shown here is derived from an EMBL/GenBank/DDBJ whole genome shotgun (WGS) entry which is preliminary data.</text>
</comment>
<organism evidence="2 3">
    <name type="scientific">Dimorphilus gyrociliatus</name>
    <dbReference type="NCBI Taxonomy" id="2664684"/>
    <lineage>
        <taxon>Eukaryota</taxon>
        <taxon>Metazoa</taxon>
        <taxon>Spiralia</taxon>
        <taxon>Lophotrochozoa</taxon>
        <taxon>Annelida</taxon>
        <taxon>Polychaeta</taxon>
        <taxon>Polychaeta incertae sedis</taxon>
        <taxon>Dinophilidae</taxon>
        <taxon>Dimorphilus</taxon>
    </lineage>
</organism>